<feature type="region of interest" description="Disordered" evidence="1">
    <location>
        <begin position="1"/>
        <end position="53"/>
    </location>
</feature>
<name>A0A6A6WAQ8_9PEZI</name>
<dbReference type="AlphaFoldDB" id="A0A6A6WAQ8"/>
<dbReference type="GeneID" id="54487839"/>
<dbReference type="RefSeq" id="XP_033602393.1">
    <property type="nucleotide sequence ID" value="XM_033746785.1"/>
</dbReference>
<feature type="compositionally biased region" description="Polar residues" evidence="1">
    <location>
        <begin position="1"/>
        <end position="13"/>
    </location>
</feature>
<dbReference type="EMBL" id="ML996569">
    <property type="protein sequence ID" value="KAF2759942.1"/>
    <property type="molecule type" value="Genomic_DNA"/>
</dbReference>
<dbReference type="Proteomes" id="UP000799437">
    <property type="component" value="Unassembled WGS sequence"/>
</dbReference>
<evidence type="ECO:0000313" key="3">
    <source>
        <dbReference type="Proteomes" id="UP000799437"/>
    </source>
</evidence>
<evidence type="ECO:0000256" key="1">
    <source>
        <dbReference type="SAM" id="MobiDB-lite"/>
    </source>
</evidence>
<accession>A0A6A6WAQ8</accession>
<proteinExistence type="predicted"/>
<reference evidence="2" key="1">
    <citation type="journal article" date="2020" name="Stud. Mycol.">
        <title>101 Dothideomycetes genomes: a test case for predicting lifestyles and emergence of pathogens.</title>
        <authorList>
            <person name="Haridas S."/>
            <person name="Albert R."/>
            <person name="Binder M."/>
            <person name="Bloem J."/>
            <person name="Labutti K."/>
            <person name="Salamov A."/>
            <person name="Andreopoulos B."/>
            <person name="Baker S."/>
            <person name="Barry K."/>
            <person name="Bills G."/>
            <person name="Bluhm B."/>
            <person name="Cannon C."/>
            <person name="Castanera R."/>
            <person name="Culley D."/>
            <person name="Daum C."/>
            <person name="Ezra D."/>
            <person name="Gonzalez J."/>
            <person name="Henrissat B."/>
            <person name="Kuo A."/>
            <person name="Liang C."/>
            <person name="Lipzen A."/>
            <person name="Lutzoni F."/>
            <person name="Magnuson J."/>
            <person name="Mondo S."/>
            <person name="Nolan M."/>
            <person name="Ohm R."/>
            <person name="Pangilinan J."/>
            <person name="Park H.-J."/>
            <person name="Ramirez L."/>
            <person name="Alfaro M."/>
            <person name="Sun H."/>
            <person name="Tritt A."/>
            <person name="Yoshinaga Y."/>
            <person name="Zwiers L.-H."/>
            <person name="Turgeon B."/>
            <person name="Goodwin S."/>
            <person name="Spatafora J."/>
            <person name="Crous P."/>
            <person name="Grigoriev I."/>
        </authorList>
    </citation>
    <scope>NUCLEOTIDE SEQUENCE</scope>
    <source>
        <strain evidence="2">CBS 121739</strain>
    </source>
</reference>
<organism evidence="2 3">
    <name type="scientific">Pseudovirgaria hyperparasitica</name>
    <dbReference type="NCBI Taxonomy" id="470096"/>
    <lineage>
        <taxon>Eukaryota</taxon>
        <taxon>Fungi</taxon>
        <taxon>Dikarya</taxon>
        <taxon>Ascomycota</taxon>
        <taxon>Pezizomycotina</taxon>
        <taxon>Dothideomycetes</taxon>
        <taxon>Dothideomycetes incertae sedis</taxon>
        <taxon>Acrospermales</taxon>
        <taxon>Acrospermaceae</taxon>
        <taxon>Pseudovirgaria</taxon>
    </lineage>
</organism>
<evidence type="ECO:0000313" key="2">
    <source>
        <dbReference type="EMBL" id="KAF2759942.1"/>
    </source>
</evidence>
<keyword evidence="3" id="KW-1185">Reference proteome</keyword>
<gene>
    <name evidence="2" type="ORF">EJ05DRAFT_499132</name>
</gene>
<protein>
    <submittedName>
        <fullName evidence="2">Uncharacterized protein</fullName>
    </submittedName>
</protein>
<sequence>MSRPKTSVSNSGPTPVLVRNNAVTAPVPNDVVDGTGEEEEQVHDNVPNPMPTSTTPPLFAFSELFEETEETEESLCNSLFIFADALDTLQNRMELLGKAVDRQQMGISSLALFPNVRGEDVEDCADKLDQCAGYLIILTQILDEFADAMGGVDNKEEENK</sequence>